<evidence type="ECO:0000256" key="4">
    <source>
        <dbReference type="ARBA" id="ARBA00022679"/>
    </source>
</evidence>
<dbReference type="GO" id="GO:0030170">
    <property type="term" value="F:pyridoxal phosphate binding"/>
    <property type="evidence" value="ECO:0007669"/>
    <property type="project" value="InterPro"/>
</dbReference>
<dbReference type="NCBIfam" id="TIGR00508">
    <property type="entry name" value="bioA"/>
    <property type="match status" value="1"/>
</dbReference>
<protein>
    <submittedName>
        <fullName evidence="9">Uncharacterized protein</fullName>
    </submittedName>
</protein>
<proteinExistence type="inferred from homology"/>
<dbReference type="InterPro" id="IPR015421">
    <property type="entry name" value="PyrdxlP-dep_Trfase_major"/>
</dbReference>
<dbReference type="Proteomes" id="UP000000759">
    <property type="component" value="Chromosome 5"/>
</dbReference>
<keyword evidence="4" id="KW-0808">Transferase</keyword>
<dbReference type="OMA" id="YTMPPYV"/>
<evidence type="ECO:0000313" key="9">
    <source>
        <dbReference type="EMBL" id="EEC49728.1"/>
    </source>
</evidence>
<name>B7FW26_PHATC</name>
<dbReference type="NCBIfam" id="NF004624">
    <property type="entry name" value="PRK05964.1"/>
    <property type="match status" value="1"/>
</dbReference>
<dbReference type="HAMAP" id="MF_00834">
    <property type="entry name" value="BioA"/>
    <property type="match status" value="1"/>
</dbReference>
<dbReference type="UniPathway" id="UPA00078"/>
<evidence type="ECO:0000256" key="1">
    <source>
        <dbReference type="ARBA" id="ARBA00001933"/>
    </source>
</evidence>
<evidence type="ECO:0000256" key="7">
    <source>
        <dbReference type="ARBA" id="ARBA00022898"/>
    </source>
</evidence>
<keyword evidence="7 8" id="KW-0663">Pyridoxal phosphate</keyword>
<evidence type="ECO:0000256" key="3">
    <source>
        <dbReference type="ARBA" id="ARBA00022576"/>
    </source>
</evidence>
<dbReference type="PANTHER" id="PTHR42684:SF17">
    <property type="entry name" value="ADENOSYLMETHIONINE-8-AMINO-7-OXONONANOATE AMINOTRANSFERASE"/>
    <property type="match status" value="1"/>
</dbReference>
<organism evidence="9 10">
    <name type="scientific">Phaeodactylum tricornutum (strain CCAP 1055/1)</name>
    <dbReference type="NCBI Taxonomy" id="556484"/>
    <lineage>
        <taxon>Eukaryota</taxon>
        <taxon>Sar</taxon>
        <taxon>Stramenopiles</taxon>
        <taxon>Ochrophyta</taxon>
        <taxon>Bacillariophyta</taxon>
        <taxon>Bacillariophyceae</taxon>
        <taxon>Bacillariophycidae</taxon>
        <taxon>Naviculales</taxon>
        <taxon>Phaeodactylaceae</taxon>
        <taxon>Phaeodactylum</taxon>
    </lineage>
</organism>
<dbReference type="PaxDb" id="2850-Phatr19427"/>
<accession>B7FW26</accession>
<dbReference type="PANTHER" id="PTHR42684">
    <property type="entry name" value="ADENOSYLMETHIONINE-8-AMINO-7-OXONONANOATE AMINOTRANSFERASE"/>
    <property type="match status" value="1"/>
</dbReference>
<sequence>MLMGMKSGKYASLSTEEIVRLDQKHVWHPYAAMPNAVPCYPVQSAHGVHLELTDGRSLVDGMSSWWACIHGYNHEALNDAAIHQISQVSHVMFGGLTHEPAVQLARRLVEVTPPGLEHVFYCDSGSVAIEVAMKMALQYCYNVGQKDKHRFLTIRGGYHGDTFEAMSVCDPVNGMHHLFAKNLPSQIFAPRPESKFDKDEDDKSILQRDVQSVRELLEVNHDEIAAIILEPIVQGAGGMRFYNPAYLTAIRDLCDEHHVLLIADEIATGFGRTGKLFACEHANISPDILCIGKALSGGFLSFAATLTTAKISQKFAQGEAGVFMHGPTFMGNPLACAVSLASLDLLQSYDWESKVQSIENQLKVELEPCRESPLVQDVRVLGAIGVVEMKEAFEMRKVQAAVVNEGVWLRPFGRLLYTMPPFIIQPSELRKITSSMVSIAKRRFR</sequence>
<keyword evidence="6" id="KW-0093">Biotin biosynthesis</keyword>
<keyword evidence="3" id="KW-0032">Aminotransferase</keyword>
<dbReference type="InterPro" id="IPR005814">
    <property type="entry name" value="Aminotrans_3"/>
</dbReference>
<dbReference type="GO" id="GO:0009102">
    <property type="term" value="P:biotin biosynthetic process"/>
    <property type="evidence" value="ECO:0007669"/>
    <property type="project" value="UniProtKB-UniPathway"/>
</dbReference>
<dbReference type="STRING" id="556484.B7FW26"/>
<dbReference type="Gene3D" id="3.90.1150.10">
    <property type="entry name" value="Aspartate Aminotransferase, domain 1"/>
    <property type="match status" value="1"/>
</dbReference>
<dbReference type="GeneID" id="7199819"/>
<dbReference type="EMBL" id="CM000608">
    <property type="protein sequence ID" value="EEC49728.1"/>
    <property type="molecule type" value="Genomic_DNA"/>
</dbReference>
<dbReference type="InterPro" id="IPR005815">
    <property type="entry name" value="BioA"/>
</dbReference>
<dbReference type="eggNOG" id="KOG1401">
    <property type="taxonomic scope" value="Eukaryota"/>
</dbReference>
<dbReference type="Gene3D" id="3.40.640.10">
    <property type="entry name" value="Type I PLP-dependent aspartate aminotransferase-like (Major domain)"/>
    <property type="match status" value="1"/>
</dbReference>
<dbReference type="OrthoDB" id="425114at2759"/>
<comment type="similarity">
    <text evidence="8">Belongs to the class-III pyridoxal-phosphate-dependent aminotransferase family.</text>
</comment>
<gene>
    <name evidence="9" type="ORF">PHATRDRAFT_19427</name>
</gene>
<reference evidence="10" key="2">
    <citation type="submission" date="2008-08" db="EMBL/GenBank/DDBJ databases">
        <authorList>
            <consortium name="Diatom Consortium"/>
            <person name="Grigoriev I."/>
            <person name="Grimwood J."/>
            <person name="Kuo A."/>
            <person name="Otillar R.P."/>
            <person name="Salamov A."/>
            <person name="Detter J.C."/>
            <person name="Lindquist E."/>
            <person name="Shapiro H."/>
            <person name="Lucas S."/>
            <person name="Glavina del Rio T."/>
            <person name="Pitluck S."/>
            <person name="Rokhsar D."/>
            <person name="Bowler C."/>
        </authorList>
    </citation>
    <scope>GENOME REANNOTATION</scope>
    <source>
        <strain evidence="10">CCAP 1055/1</strain>
    </source>
</reference>
<evidence type="ECO:0000256" key="2">
    <source>
        <dbReference type="ARBA" id="ARBA00004746"/>
    </source>
</evidence>
<keyword evidence="5" id="KW-0949">S-adenosyl-L-methionine</keyword>
<dbReference type="HOGENOM" id="CLU_016922_4_3_1"/>
<evidence type="ECO:0000313" key="10">
    <source>
        <dbReference type="Proteomes" id="UP000000759"/>
    </source>
</evidence>
<dbReference type="AlphaFoldDB" id="B7FW26"/>
<comment type="cofactor">
    <cofactor evidence="1">
        <name>pyridoxal 5'-phosphate</name>
        <dbReference type="ChEBI" id="CHEBI:597326"/>
    </cofactor>
</comment>
<dbReference type="InParanoid" id="B7FW26"/>
<dbReference type="FunFam" id="3.40.640.10:FF:000041">
    <property type="entry name" value="Adenosylmethionine-8-amino-7-oxononanoate aminotransferase"/>
    <property type="match status" value="1"/>
</dbReference>
<dbReference type="Pfam" id="PF00202">
    <property type="entry name" value="Aminotran_3"/>
    <property type="match status" value="1"/>
</dbReference>
<evidence type="ECO:0000256" key="6">
    <source>
        <dbReference type="ARBA" id="ARBA00022756"/>
    </source>
</evidence>
<dbReference type="InterPro" id="IPR049704">
    <property type="entry name" value="Aminotrans_3_PPA_site"/>
</dbReference>
<comment type="pathway">
    <text evidence="2">Cofactor biosynthesis; biotin biosynthesis.</text>
</comment>
<keyword evidence="10" id="KW-1185">Reference proteome</keyword>
<reference evidence="9 10" key="1">
    <citation type="journal article" date="2008" name="Nature">
        <title>The Phaeodactylum genome reveals the evolutionary history of diatom genomes.</title>
        <authorList>
            <person name="Bowler C."/>
            <person name="Allen A.E."/>
            <person name="Badger J.H."/>
            <person name="Grimwood J."/>
            <person name="Jabbari K."/>
            <person name="Kuo A."/>
            <person name="Maheswari U."/>
            <person name="Martens C."/>
            <person name="Maumus F."/>
            <person name="Otillar R.P."/>
            <person name="Rayko E."/>
            <person name="Salamov A."/>
            <person name="Vandepoele K."/>
            <person name="Beszteri B."/>
            <person name="Gruber A."/>
            <person name="Heijde M."/>
            <person name="Katinka M."/>
            <person name="Mock T."/>
            <person name="Valentin K."/>
            <person name="Verret F."/>
            <person name="Berges J.A."/>
            <person name="Brownlee C."/>
            <person name="Cadoret J.P."/>
            <person name="Chiovitti A."/>
            <person name="Choi C.J."/>
            <person name="Coesel S."/>
            <person name="De Martino A."/>
            <person name="Detter J.C."/>
            <person name="Durkin C."/>
            <person name="Falciatore A."/>
            <person name="Fournet J."/>
            <person name="Haruta M."/>
            <person name="Huysman M.J."/>
            <person name="Jenkins B.D."/>
            <person name="Jiroutova K."/>
            <person name="Jorgensen R.E."/>
            <person name="Joubert Y."/>
            <person name="Kaplan A."/>
            <person name="Kroger N."/>
            <person name="Kroth P.G."/>
            <person name="La Roche J."/>
            <person name="Lindquist E."/>
            <person name="Lommer M."/>
            <person name="Martin-Jezequel V."/>
            <person name="Lopez P.J."/>
            <person name="Lucas S."/>
            <person name="Mangogna M."/>
            <person name="McGinnis K."/>
            <person name="Medlin L.K."/>
            <person name="Montsant A."/>
            <person name="Oudot-Le Secq M.P."/>
            <person name="Napoli C."/>
            <person name="Obornik M."/>
            <person name="Parker M.S."/>
            <person name="Petit J.L."/>
            <person name="Porcel B.M."/>
            <person name="Poulsen N."/>
            <person name="Robison M."/>
            <person name="Rychlewski L."/>
            <person name="Rynearson T.A."/>
            <person name="Schmutz J."/>
            <person name="Shapiro H."/>
            <person name="Siaut M."/>
            <person name="Stanley M."/>
            <person name="Sussman M.R."/>
            <person name="Taylor A.R."/>
            <person name="Vardi A."/>
            <person name="von Dassow P."/>
            <person name="Vyverman W."/>
            <person name="Willis A."/>
            <person name="Wyrwicz L.S."/>
            <person name="Rokhsar D.S."/>
            <person name="Weissenbach J."/>
            <person name="Armbrust E.V."/>
            <person name="Green B.R."/>
            <person name="Van de Peer Y."/>
            <person name="Grigoriev I.V."/>
        </authorList>
    </citation>
    <scope>NUCLEOTIDE SEQUENCE [LARGE SCALE GENOMIC DNA]</scope>
    <source>
        <strain evidence="9 10">CCAP 1055/1</strain>
    </source>
</reference>
<dbReference type="KEGG" id="pti:PHATRDRAFT_19427"/>
<dbReference type="InterPro" id="IPR015424">
    <property type="entry name" value="PyrdxlP-dep_Trfase"/>
</dbReference>
<dbReference type="SUPFAM" id="SSF53383">
    <property type="entry name" value="PLP-dependent transferases"/>
    <property type="match status" value="1"/>
</dbReference>
<dbReference type="RefSeq" id="XP_002179030.1">
    <property type="nucleotide sequence ID" value="XM_002178994.1"/>
</dbReference>
<dbReference type="NCBIfam" id="NF005940">
    <property type="entry name" value="PRK07986.1"/>
    <property type="match status" value="1"/>
</dbReference>
<dbReference type="SMR" id="B7FW26"/>
<evidence type="ECO:0000256" key="5">
    <source>
        <dbReference type="ARBA" id="ARBA00022691"/>
    </source>
</evidence>
<dbReference type="PROSITE" id="PS00600">
    <property type="entry name" value="AA_TRANSFER_CLASS_3"/>
    <property type="match status" value="1"/>
</dbReference>
<dbReference type="CDD" id="cd00610">
    <property type="entry name" value="OAT_like"/>
    <property type="match status" value="1"/>
</dbReference>
<dbReference type="InterPro" id="IPR015422">
    <property type="entry name" value="PyrdxlP-dep_Trfase_small"/>
</dbReference>
<dbReference type="GO" id="GO:0004015">
    <property type="term" value="F:adenosylmethionine-8-amino-7-oxononanoate transaminase activity"/>
    <property type="evidence" value="ECO:0007669"/>
    <property type="project" value="InterPro"/>
</dbReference>
<evidence type="ECO:0000256" key="8">
    <source>
        <dbReference type="RuleBase" id="RU003560"/>
    </source>
</evidence>